<evidence type="ECO:0000313" key="9">
    <source>
        <dbReference type="Proteomes" id="UP000310158"/>
    </source>
</evidence>
<gene>
    <name evidence="8" type="ORF">EW146_g4228</name>
</gene>
<dbReference type="SMART" id="SM00105">
    <property type="entry name" value="ArfGap"/>
    <property type="match status" value="1"/>
</dbReference>
<dbReference type="GO" id="GO:0005096">
    <property type="term" value="F:GTPase activator activity"/>
    <property type="evidence" value="ECO:0007669"/>
    <property type="project" value="UniProtKB-KW"/>
</dbReference>
<protein>
    <recommendedName>
        <fullName evidence="7">Arf-GAP domain-containing protein</fullName>
    </recommendedName>
</protein>
<evidence type="ECO:0000313" key="8">
    <source>
        <dbReference type="EMBL" id="THH16415.1"/>
    </source>
</evidence>
<dbReference type="SUPFAM" id="SSF57863">
    <property type="entry name" value="ArfGap/RecO-like zinc finger"/>
    <property type="match status" value="1"/>
</dbReference>
<feature type="region of interest" description="Disordered" evidence="6">
    <location>
        <begin position="203"/>
        <end position="243"/>
    </location>
</feature>
<evidence type="ECO:0000256" key="2">
    <source>
        <dbReference type="ARBA" id="ARBA00022723"/>
    </source>
</evidence>
<keyword evidence="9" id="KW-1185">Reference proteome</keyword>
<dbReference type="Proteomes" id="UP000310158">
    <property type="component" value="Unassembled WGS sequence"/>
</dbReference>
<dbReference type="Gene3D" id="1.10.220.150">
    <property type="entry name" value="Arf GTPase activating protein"/>
    <property type="match status" value="1"/>
</dbReference>
<dbReference type="GO" id="GO:0030100">
    <property type="term" value="P:regulation of endocytosis"/>
    <property type="evidence" value="ECO:0007669"/>
    <property type="project" value="TreeGrafter"/>
</dbReference>
<keyword evidence="4" id="KW-0862">Zinc</keyword>
<keyword evidence="1" id="KW-0343">GTPase activation</keyword>
<proteinExistence type="predicted"/>
<feature type="compositionally biased region" description="Basic and acidic residues" evidence="6">
    <location>
        <begin position="408"/>
        <end position="419"/>
    </location>
</feature>
<evidence type="ECO:0000256" key="5">
    <source>
        <dbReference type="PROSITE-ProRule" id="PRU00288"/>
    </source>
</evidence>
<feature type="region of interest" description="Disordered" evidence="6">
    <location>
        <begin position="348"/>
        <end position="419"/>
    </location>
</feature>
<dbReference type="OrthoDB" id="983479at2759"/>
<dbReference type="GO" id="GO:0032012">
    <property type="term" value="P:regulation of ARF protein signal transduction"/>
    <property type="evidence" value="ECO:0007669"/>
    <property type="project" value="TreeGrafter"/>
</dbReference>
<feature type="region of interest" description="Disordered" evidence="6">
    <location>
        <begin position="135"/>
        <end position="190"/>
    </location>
</feature>
<evidence type="ECO:0000256" key="1">
    <source>
        <dbReference type="ARBA" id="ARBA00022468"/>
    </source>
</evidence>
<dbReference type="AlphaFoldDB" id="A0A4S4LVR0"/>
<dbReference type="PROSITE" id="PS50115">
    <property type="entry name" value="ARFGAP"/>
    <property type="match status" value="1"/>
</dbReference>
<evidence type="ECO:0000256" key="6">
    <source>
        <dbReference type="SAM" id="MobiDB-lite"/>
    </source>
</evidence>
<organism evidence="8 9">
    <name type="scientific">Bondarzewia mesenterica</name>
    <dbReference type="NCBI Taxonomy" id="1095465"/>
    <lineage>
        <taxon>Eukaryota</taxon>
        <taxon>Fungi</taxon>
        <taxon>Dikarya</taxon>
        <taxon>Basidiomycota</taxon>
        <taxon>Agaricomycotina</taxon>
        <taxon>Agaricomycetes</taxon>
        <taxon>Russulales</taxon>
        <taxon>Bondarzewiaceae</taxon>
        <taxon>Bondarzewia</taxon>
    </lineage>
</organism>
<sequence>MADQVAHRRTLQELIKREDLKNKTCADCGNPNPQWASLSFAVFLCLQCAGTHRGFGVHISFVRSVSMDTWQDEQIKRMKLGGNGPFMDFMKSYSPAEQGGYKEDMSSYDKYHCWAATQYREKVHKISHGLHPPLQRATRHQEAVSAHQVDRPQPKVSANPAPPIAPTPCALAHPPSPPPPPAPIPLPSAWTKKNANETYFSSLGSVNASRPDHLPPSQGGRYQGFGNTPSPQLDSQHPSYGLSSRAAPSLAELQENPMTALSKGWSMFSSAVVGASRVVNQSIIQPGVERVTDPNFQAGVRGYVSEASRRAGEVGRSANQWSKSQFGVDVAGQVGGVVEGVKERVGVNSPSKRGYGLANQHPEEETSALYNDGDDDDFFGEYSQGVSSSHPPSSSGLGSSQQPTAPSKKADDWDEWKEF</sequence>
<dbReference type="InterPro" id="IPR037278">
    <property type="entry name" value="ARFGAP/RecO"/>
</dbReference>
<dbReference type="EMBL" id="SGPL01000159">
    <property type="protein sequence ID" value="THH16415.1"/>
    <property type="molecule type" value="Genomic_DNA"/>
</dbReference>
<reference evidence="8 9" key="1">
    <citation type="submission" date="2019-02" db="EMBL/GenBank/DDBJ databases">
        <title>Genome sequencing of the rare red list fungi Bondarzewia mesenterica.</title>
        <authorList>
            <person name="Buettner E."/>
            <person name="Kellner H."/>
        </authorList>
    </citation>
    <scope>NUCLEOTIDE SEQUENCE [LARGE SCALE GENOMIC DNA]</scope>
    <source>
        <strain evidence="8 9">DSM 108281</strain>
    </source>
</reference>
<dbReference type="InterPro" id="IPR001164">
    <property type="entry name" value="ArfGAP_dom"/>
</dbReference>
<keyword evidence="3 5" id="KW-0863">Zinc-finger</keyword>
<evidence type="ECO:0000256" key="3">
    <source>
        <dbReference type="ARBA" id="ARBA00022771"/>
    </source>
</evidence>
<dbReference type="InterPro" id="IPR038508">
    <property type="entry name" value="ArfGAP_dom_sf"/>
</dbReference>
<feature type="compositionally biased region" description="Pro residues" evidence="6">
    <location>
        <begin position="174"/>
        <end position="186"/>
    </location>
</feature>
<dbReference type="Pfam" id="PF01412">
    <property type="entry name" value="ArfGap"/>
    <property type="match status" value="1"/>
</dbReference>
<dbReference type="CDD" id="cd08830">
    <property type="entry name" value="ArfGap_ArfGap1"/>
    <property type="match status" value="1"/>
</dbReference>
<feature type="compositionally biased region" description="Low complexity" evidence="6">
    <location>
        <begin position="383"/>
        <end position="403"/>
    </location>
</feature>
<dbReference type="GO" id="GO:0008270">
    <property type="term" value="F:zinc ion binding"/>
    <property type="evidence" value="ECO:0007669"/>
    <property type="project" value="UniProtKB-KW"/>
</dbReference>
<keyword evidence="2" id="KW-0479">Metal-binding</keyword>
<evidence type="ECO:0000256" key="4">
    <source>
        <dbReference type="ARBA" id="ARBA00022833"/>
    </source>
</evidence>
<feature type="domain" description="Arf-GAP" evidence="7">
    <location>
        <begin position="8"/>
        <end position="122"/>
    </location>
</feature>
<name>A0A4S4LVR0_9AGAM</name>
<accession>A0A4S4LVR0</accession>
<dbReference type="PANTHER" id="PTHR46395">
    <property type="entry name" value="ADP-RIBOSYLATION FACTOR GTPASE-ACTIVATING PROTEIN 1"/>
    <property type="match status" value="1"/>
</dbReference>
<dbReference type="PRINTS" id="PR00405">
    <property type="entry name" value="REVINTRACTNG"/>
</dbReference>
<feature type="compositionally biased region" description="Polar residues" evidence="6">
    <location>
        <begin position="225"/>
        <end position="242"/>
    </location>
</feature>
<dbReference type="PANTHER" id="PTHR46395:SF1">
    <property type="entry name" value="ADP-RIBOSYLATION FACTOR GTPASE-ACTIVATING PROTEIN 1"/>
    <property type="match status" value="1"/>
</dbReference>
<comment type="caution">
    <text evidence="8">The sequence shown here is derived from an EMBL/GenBank/DDBJ whole genome shotgun (WGS) entry which is preliminary data.</text>
</comment>
<evidence type="ECO:0000259" key="7">
    <source>
        <dbReference type="PROSITE" id="PS50115"/>
    </source>
</evidence>
<dbReference type="GO" id="GO:0000139">
    <property type="term" value="C:Golgi membrane"/>
    <property type="evidence" value="ECO:0007669"/>
    <property type="project" value="TreeGrafter"/>
</dbReference>